<feature type="domain" description="NAD(P)-binding" evidence="1">
    <location>
        <begin position="7"/>
        <end position="227"/>
    </location>
</feature>
<dbReference type="InterPro" id="IPR036291">
    <property type="entry name" value="NAD(P)-bd_dom_sf"/>
</dbReference>
<organism evidence="2 3">
    <name type="scientific">Methylobacterium thuringiense</name>
    <dbReference type="NCBI Taxonomy" id="1003091"/>
    <lineage>
        <taxon>Bacteria</taxon>
        <taxon>Pseudomonadati</taxon>
        <taxon>Pseudomonadota</taxon>
        <taxon>Alphaproteobacteria</taxon>
        <taxon>Hyphomicrobiales</taxon>
        <taxon>Methylobacteriaceae</taxon>
        <taxon>Methylobacterium</taxon>
    </lineage>
</organism>
<reference evidence="2" key="1">
    <citation type="journal article" date="2021" name="Front. Microbiol.">
        <title>Comprehensive Comparative Genomics and Phenotyping of Methylobacterium Species.</title>
        <authorList>
            <person name="Alessa O."/>
            <person name="Ogura Y."/>
            <person name="Fujitani Y."/>
            <person name="Takami H."/>
            <person name="Hayashi T."/>
            <person name="Sahin N."/>
            <person name="Tani A."/>
        </authorList>
    </citation>
    <scope>NUCLEOTIDE SEQUENCE</scope>
    <source>
        <strain evidence="2">DSM 23674</strain>
    </source>
</reference>
<dbReference type="Pfam" id="PF16363">
    <property type="entry name" value="GDP_Man_Dehyd"/>
    <property type="match status" value="1"/>
</dbReference>
<protein>
    <submittedName>
        <fullName evidence="2">GDP-6-deoxy-D-mannose reductase</fullName>
    </submittedName>
</protein>
<dbReference type="Proteomes" id="UP001055101">
    <property type="component" value="Unassembled WGS sequence"/>
</dbReference>
<dbReference type="InterPro" id="IPR016040">
    <property type="entry name" value="NAD(P)-bd_dom"/>
</dbReference>
<sequence>MSQAGGSPAETWQANVVGLLNLAEAVIAGAPGSTLLFASSGEVYGRAFLAGTALDERTVPMPANTYARTKLAGERLLADVLPAAGIRSVALRPFNHIGPGQDERFVVASFACQIARIEAGLSEPVLEVGDLSARRDFLDVGDVVAAYAAVIRRTDDFETASIFNVGSGRARPISELLDGLRERARVPFEIRIATDRLRPSEIPTASGDASALTRATGWQPRIALANSLARILDEARTRIQS</sequence>
<accession>A0ABQ4THF9</accession>
<name>A0ABQ4THF9_9HYPH</name>
<keyword evidence="3" id="KW-1185">Reference proteome</keyword>
<dbReference type="SUPFAM" id="SSF51735">
    <property type="entry name" value="NAD(P)-binding Rossmann-fold domains"/>
    <property type="match status" value="1"/>
</dbReference>
<evidence type="ECO:0000313" key="2">
    <source>
        <dbReference type="EMBL" id="GJE54721.1"/>
    </source>
</evidence>
<dbReference type="PANTHER" id="PTHR43000">
    <property type="entry name" value="DTDP-D-GLUCOSE 4,6-DEHYDRATASE-RELATED"/>
    <property type="match status" value="1"/>
</dbReference>
<reference evidence="2" key="2">
    <citation type="submission" date="2021-08" db="EMBL/GenBank/DDBJ databases">
        <authorList>
            <person name="Tani A."/>
            <person name="Ola A."/>
            <person name="Ogura Y."/>
            <person name="Katsura K."/>
            <person name="Hayashi T."/>
        </authorList>
    </citation>
    <scope>NUCLEOTIDE SEQUENCE</scope>
    <source>
        <strain evidence="2">DSM 23674</strain>
    </source>
</reference>
<gene>
    <name evidence="2" type="primary">rmd_1</name>
    <name evidence="2" type="ORF">EKPJFOCH_1202</name>
</gene>
<evidence type="ECO:0000313" key="3">
    <source>
        <dbReference type="Proteomes" id="UP001055101"/>
    </source>
</evidence>
<proteinExistence type="predicted"/>
<evidence type="ECO:0000259" key="1">
    <source>
        <dbReference type="Pfam" id="PF16363"/>
    </source>
</evidence>
<dbReference type="EMBL" id="BPRA01000005">
    <property type="protein sequence ID" value="GJE54721.1"/>
    <property type="molecule type" value="Genomic_DNA"/>
</dbReference>
<dbReference type="Gene3D" id="3.40.50.720">
    <property type="entry name" value="NAD(P)-binding Rossmann-like Domain"/>
    <property type="match status" value="1"/>
</dbReference>
<comment type="caution">
    <text evidence="2">The sequence shown here is derived from an EMBL/GenBank/DDBJ whole genome shotgun (WGS) entry which is preliminary data.</text>
</comment>